<name>A0ABX1TST2_9GAMM</name>
<evidence type="ECO:0000313" key="2">
    <source>
        <dbReference type="Proteomes" id="UP000760480"/>
    </source>
</evidence>
<dbReference type="RefSeq" id="WP_246327738.1">
    <property type="nucleotide sequence ID" value="NZ_SPMZ01000077.1"/>
</dbReference>
<protein>
    <submittedName>
        <fullName evidence="1">Helix-turn-helix domain-containing protein</fullName>
    </submittedName>
</protein>
<dbReference type="SUPFAM" id="SSF46689">
    <property type="entry name" value="Homeodomain-like"/>
    <property type="match status" value="1"/>
</dbReference>
<accession>A0ABX1TST2</accession>
<comment type="caution">
    <text evidence="1">The sequence shown here is derived from an EMBL/GenBank/DDBJ whole genome shotgun (WGS) entry which is preliminary data.</text>
</comment>
<dbReference type="EMBL" id="SPMZ01000077">
    <property type="protein sequence ID" value="NMQ21138.1"/>
    <property type="molecule type" value="Genomic_DNA"/>
</dbReference>
<dbReference type="Pfam" id="PF13565">
    <property type="entry name" value="HTH_32"/>
    <property type="match status" value="1"/>
</dbReference>
<dbReference type="InterPro" id="IPR009057">
    <property type="entry name" value="Homeodomain-like_sf"/>
</dbReference>
<gene>
    <name evidence="1" type="ORF">E4P82_19225</name>
</gene>
<sequence>MKWLLIEITETIEELKAIMHSQAKAKLKERVHALYVWKAGIVKEITDLAGLLGRSESTIRLWFARYQAEDLSGLLAWNYRGGKRPALSGAVLEALQIRLQEPDGFRSYGEIRDWLANEQGLDIPYKTVHQTVRYKLKAKLKVARPTHRLRAEAAVVDFKKNSPGDLK</sequence>
<dbReference type="Proteomes" id="UP000760480">
    <property type="component" value="Unassembled WGS sequence"/>
</dbReference>
<evidence type="ECO:0000313" key="1">
    <source>
        <dbReference type="EMBL" id="NMQ21138.1"/>
    </source>
</evidence>
<organism evidence="1 2">
    <name type="scientific">Candidatus Competibacter phosphatis</name>
    <dbReference type="NCBI Taxonomy" id="221280"/>
    <lineage>
        <taxon>Bacteria</taxon>
        <taxon>Pseudomonadati</taxon>
        <taxon>Pseudomonadota</taxon>
        <taxon>Gammaproteobacteria</taxon>
        <taxon>Candidatus Competibacteraceae</taxon>
        <taxon>Candidatus Competibacter</taxon>
    </lineage>
</organism>
<reference evidence="1 2" key="1">
    <citation type="submission" date="2019-03" db="EMBL/GenBank/DDBJ databases">
        <title>Metabolic reconstructions from genomes of highly enriched 'Candidatus Accumulibacter' and 'Candidatus Competibacter' bioreactor populations.</title>
        <authorList>
            <person name="Annavajhala M.K."/>
            <person name="Welles L."/>
            <person name="Abbas B."/>
            <person name="Sorokin D."/>
            <person name="Park H."/>
            <person name="Van Loosdrecht M."/>
            <person name="Chandran K."/>
        </authorList>
    </citation>
    <scope>NUCLEOTIDE SEQUENCE [LARGE SCALE GENOMIC DNA]</scope>
    <source>
        <strain evidence="1 2">SBR_G</strain>
    </source>
</reference>
<keyword evidence="2" id="KW-1185">Reference proteome</keyword>
<proteinExistence type="predicted"/>